<dbReference type="SUPFAM" id="SSF52172">
    <property type="entry name" value="CheY-like"/>
    <property type="match status" value="1"/>
</dbReference>
<dbReference type="PANTHER" id="PTHR48111">
    <property type="entry name" value="REGULATOR OF RPOS"/>
    <property type="match status" value="1"/>
</dbReference>
<dbReference type="KEGG" id="pdu:PDUR_03950"/>
<dbReference type="EMBL" id="CP009288">
    <property type="protein sequence ID" value="AIQ11245.1"/>
    <property type="molecule type" value="Genomic_DNA"/>
</dbReference>
<feature type="domain" description="OmpR/PhoB-type" evidence="10">
    <location>
        <begin position="130"/>
        <end position="228"/>
    </location>
</feature>
<proteinExistence type="predicted"/>
<keyword evidence="5 8" id="KW-0238">DNA-binding</keyword>
<dbReference type="PROSITE" id="PS50110">
    <property type="entry name" value="RESPONSE_REGULATORY"/>
    <property type="match status" value="1"/>
</dbReference>
<name>A0A089HKL8_PAEDU</name>
<dbReference type="InterPro" id="IPR011006">
    <property type="entry name" value="CheY-like_superfamily"/>
</dbReference>
<protein>
    <submittedName>
        <fullName evidence="11">XRE family transcriptional regulator</fullName>
    </submittedName>
</protein>
<feature type="DNA-binding region" description="OmpR/PhoB-type" evidence="8">
    <location>
        <begin position="130"/>
        <end position="228"/>
    </location>
</feature>
<keyword evidence="3" id="KW-0902">Two-component regulatory system</keyword>
<evidence type="ECO:0000259" key="9">
    <source>
        <dbReference type="PROSITE" id="PS50110"/>
    </source>
</evidence>
<dbReference type="SMART" id="SM00862">
    <property type="entry name" value="Trans_reg_C"/>
    <property type="match status" value="1"/>
</dbReference>
<dbReference type="InterPro" id="IPR001789">
    <property type="entry name" value="Sig_transdc_resp-reg_receiver"/>
</dbReference>
<dbReference type="InterPro" id="IPR039420">
    <property type="entry name" value="WalR-like"/>
</dbReference>
<dbReference type="CDD" id="cd00383">
    <property type="entry name" value="trans_reg_C"/>
    <property type="match status" value="1"/>
</dbReference>
<dbReference type="GO" id="GO:0032993">
    <property type="term" value="C:protein-DNA complex"/>
    <property type="evidence" value="ECO:0007669"/>
    <property type="project" value="TreeGrafter"/>
</dbReference>
<dbReference type="GO" id="GO:0000976">
    <property type="term" value="F:transcription cis-regulatory region binding"/>
    <property type="evidence" value="ECO:0007669"/>
    <property type="project" value="TreeGrafter"/>
</dbReference>
<evidence type="ECO:0000256" key="6">
    <source>
        <dbReference type="ARBA" id="ARBA00023163"/>
    </source>
</evidence>
<sequence>MRFSILVVEDDADINRLLCTLLNKQGYRTESAFSGSEAKLLLSMQGYDLVVLDLMLPGMSGEELIKDIRSHSFVPVIVISAKTATKGKIETLKNGADDYITKPFDKEEVLARIEAQLRRYKDFSAAEQIVKPLVYQDLVLDIASRTAKVADKPMTLTSKEFELLVILVRSPGKVFTREDLYQAVWHERHAVEDNTINVHISNLRSKLSKNAPGQTYIETVWGIGFKMA</sequence>
<comment type="subcellular location">
    <subcellularLocation>
        <location evidence="1">Cytoplasm</location>
    </subcellularLocation>
</comment>
<dbReference type="AlphaFoldDB" id="A0A089HKL8"/>
<dbReference type="PROSITE" id="PS51755">
    <property type="entry name" value="OMPR_PHOB"/>
    <property type="match status" value="1"/>
</dbReference>
<evidence type="ECO:0000256" key="8">
    <source>
        <dbReference type="PROSITE-ProRule" id="PRU01091"/>
    </source>
</evidence>
<evidence type="ECO:0000256" key="4">
    <source>
        <dbReference type="ARBA" id="ARBA00023015"/>
    </source>
</evidence>
<dbReference type="SUPFAM" id="SSF46894">
    <property type="entry name" value="C-terminal effector domain of the bipartite response regulators"/>
    <property type="match status" value="1"/>
</dbReference>
<reference evidence="11 12" key="1">
    <citation type="submission" date="2014-08" db="EMBL/GenBank/DDBJ databases">
        <title>Comparative genomics of the Paenibacillus odorifer group.</title>
        <authorList>
            <person name="den Bakker H.C."/>
            <person name="Tsai Y.-C."/>
            <person name="Martin N."/>
            <person name="Korlach J."/>
            <person name="Wiedmann M."/>
        </authorList>
    </citation>
    <scope>NUCLEOTIDE SEQUENCE [LARGE SCALE GENOMIC DNA]</scope>
    <source>
        <strain evidence="11 12">DSM 1735</strain>
    </source>
</reference>
<dbReference type="Gene3D" id="1.10.10.10">
    <property type="entry name" value="Winged helix-like DNA-binding domain superfamily/Winged helix DNA-binding domain"/>
    <property type="match status" value="1"/>
</dbReference>
<keyword evidence="12" id="KW-1185">Reference proteome</keyword>
<dbReference type="Proteomes" id="UP000029409">
    <property type="component" value="Chromosome"/>
</dbReference>
<evidence type="ECO:0000313" key="12">
    <source>
        <dbReference type="Proteomes" id="UP000029409"/>
    </source>
</evidence>
<dbReference type="Gene3D" id="6.10.250.690">
    <property type="match status" value="1"/>
</dbReference>
<dbReference type="FunFam" id="1.10.10.10:FF:000018">
    <property type="entry name" value="DNA-binding response regulator ResD"/>
    <property type="match status" value="1"/>
</dbReference>
<feature type="domain" description="Response regulatory" evidence="9">
    <location>
        <begin position="4"/>
        <end position="117"/>
    </location>
</feature>
<evidence type="ECO:0000256" key="7">
    <source>
        <dbReference type="PROSITE-ProRule" id="PRU00169"/>
    </source>
</evidence>
<evidence type="ECO:0000259" key="10">
    <source>
        <dbReference type="PROSITE" id="PS51755"/>
    </source>
</evidence>
<dbReference type="Pfam" id="PF00072">
    <property type="entry name" value="Response_reg"/>
    <property type="match status" value="1"/>
</dbReference>
<organism evidence="11 12">
    <name type="scientific">Paenibacillus durus</name>
    <name type="common">Paenibacillus azotofixans</name>
    <dbReference type="NCBI Taxonomy" id="44251"/>
    <lineage>
        <taxon>Bacteria</taxon>
        <taxon>Bacillati</taxon>
        <taxon>Bacillota</taxon>
        <taxon>Bacilli</taxon>
        <taxon>Bacillales</taxon>
        <taxon>Paenibacillaceae</taxon>
        <taxon>Paenibacillus</taxon>
    </lineage>
</organism>
<keyword evidence="4" id="KW-0805">Transcription regulation</keyword>
<evidence type="ECO:0000256" key="2">
    <source>
        <dbReference type="ARBA" id="ARBA00022553"/>
    </source>
</evidence>
<keyword evidence="6" id="KW-0804">Transcription</keyword>
<dbReference type="PANTHER" id="PTHR48111:SF2">
    <property type="entry name" value="RESPONSE REGULATOR SAER"/>
    <property type="match status" value="1"/>
</dbReference>
<evidence type="ECO:0000256" key="3">
    <source>
        <dbReference type="ARBA" id="ARBA00023012"/>
    </source>
</evidence>
<dbReference type="OrthoDB" id="1655504at2"/>
<dbReference type="InterPro" id="IPR001867">
    <property type="entry name" value="OmpR/PhoB-type_DNA-bd"/>
</dbReference>
<keyword evidence="2 7" id="KW-0597">Phosphoprotein</keyword>
<accession>A0A089HKL8</accession>
<dbReference type="GO" id="GO:0000156">
    <property type="term" value="F:phosphorelay response regulator activity"/>
    <property type="evidence" value="ECO:0007669"/>
    <property type="project" value="TreeGrafter"/>
</dbReference>
<dbReference type="InterPro" id="IPR036388">
    <property type="entry name" value="WH-like_DNA-bd_sf"/>
</dbReference>
<evidence type="ECO:0000256" key="5">
    <source>
        <dbReference type="ARBA" id="ARBA00023125"/>
    </source>
</evidence>
<dbReference type="STRING" id="44251.PDUR_03950"/>
<dbReference type="Gene3D" id="3.40.50.2300">
    <property type="match status" value="1"/>
</dbReference>
<dbReference type="SMART" id="SM00448">
    <property type="entry name" value="REC"/>
    <property type="match status" value="1"/>
</dbReference>
<dbReference type="GO" id="GO:0006355">
    <property type="term" value="P:regulation of DNA-templated transcription"/>
    <property type="evidence" value="ECO:0007669"/>
    <property type="project" value="InterPro"/>
</dbReference>
<gene>
    <name evidence="11" type="ORF">PDUR_03950</name>
</gene>
<dbReference type="RefSeq" id="WP_042205175.1">
    <property type="nucleotide sequence ID" value="NZ_CP009288.1"/>
</dbReference>
<dbReference type="InterPro" id="IPR016032">
    <property type="entry name" value="Sig_transdc_resp-reg_C-effctor"/>
</dbReference>
<dbReference type="eggNOG" id="COG0745">
    <property type="taxonomic scope" value="Bacteria"/>
</dbReference>
<dbReference type="Pfam" id="PF00486">
    <property type="entry name" value="Trans_reg_C"/>
    <property type="match status" value="1"/>
</dbReference>
<dbReference type="GO" id="GO:0005829">
    <property type="term" value="C:cytosol"/>
    <property type="evidence" value="ECO:0007669"/>
    <property type="project" value="TreeGrafter"/>
</dbReference>
<evidence type="ECO:0000256" key="1">
    <source>
        <dbReference type="ARBA" id="ARBA00004496"/>
    </source>
</evidence>
<evidence type="ECO:0000313" key="11">
    <source>
        <dbReference type="EMBL" id="AIQ11245.1"/>
    </source>
</evidence>
<feature type="modified residue" description="4-aspartylphosphate" evidence="7">
    <location>
        <position position="53"/>
    </location>
</feature>